<dbReference type="PANTHER" id="PTHR15629">
    <property type="entry name" value="SH3YL1 PROTEIN"/>
    <property type="match status" value="1"/>
</dbReference>
<dbReference type="PANTHER" id="PTHR15629:SF2">
    <property type="entry name" value="SH3 DOMAIN-CONTAINING YSC84-LIKE PROTEIN 1"/>
    <property type="match status" value="1"/>
</dbReference>
<dbReference type="AlphaFoldDB" id="A0A9P6WPJ9"/>
<dbReference type="InterPro" id="IPR051702">
    <property type="entry name" value="SH3_domain_YSC84-like"/>
</dbReference>
<comment type="caution">
    <text evidence="6">The sequence shown here is derived from an EMBL/GenBank/DDBJ whole genome shotgun (WGS) entry which is preliminary data.</text>
</comment>
<evidence type="ECO:0000256" key="1">
    <source>
        <dbReference type="ARBA" id="ARBA00007761"/>
    </source>
</evidence>
<reference evidence="6" key="1">
    <citation type="submission" date="2020-11" db="EMBL/GenBank/DDBJ databases">
        <title>Kefir isolates.</title>
        <authorList>
            <person name="Marcisauskas S."/>
            <person name="Kim Y."/>
            <person name="Blasche S."/>
        </authorList>
    </citation>
    <scope>NUCLEOTIDE SEQUENCE</scope>
    <source>
        <strain evidence="6">Olga-1</strain>
    </source>
</reference>
<feature type="compositionally biased region" description="Basic and acidic residues" evidence="4">
    <location>
        <begin position="333"/>
        <end position="342"/>
    </location>
</feature>
<dbReference type="PRINTS" id="PR00452">
    <property type="entry name" value="SH3DOMAIN"/>
</dbReference>
<dbReference type="GO" id="GO:0051666">
    <property type="term" value="P:actin cortical patch localization"/>
    <property type="evidence" value="ECO:0007669"/>
    <property type="project" value="TreeGrafter"/>
</dbReference>
<proteinExistence type="inferred from homology"/>
<dbReference type="InterPro" id="IPR033643">
    <property type="entry name" value="SYLF_SH3YL1-like"/>
</dbReference>
<keyword evidence="7" id="KW-1185">Reference proteome</keyword>
<protein>
    <submittedName>
        <fullName evidence="6">DUF500 super</fullName>
    </submittedName>
</protein>
<comment type="similarity">
    <text evidence="1">Belongs to the SH3YL1 family.</text>
</comment>
<dbReference type="PROSITE" id="PS50002">
    <property type="entry name" value="SH3"/>
    <property type="match status" value="1"/>
</dbReference>
<feature type="compositionally biased region" description="Basic and acidic residues" evidence="4">
    <location>
        <begin position="351"/>
        <end position="377"/>
    </location>
</feature>
<dbReference type="SUPFAM" id="SSF50044">
    <property type="entry name" value="SH3-domain"/>
    <property type="match status" value="1"/>
</dbReference>
<dbReference type="OrthoDB" id="443981at2759"/>
<dbReference type="Gene3D" id="2.30.30.40">
    <property type="entry name" value="SH3 Domains"/>
    <property type="match status" value="1"/>
</dbReference>
<accession>A0A9P6WPJ9</accession>
<evidence type="ECO:0000313" key="7">
    <source>
        <dbReference type="Proteomes" id="UP000697127"/>
    </source>
</evidence>
<feature type="compositionally biased region" description="Polar residues" evidence="4">
    <location>
        <begin position="297"/>
        <end position="315"/>
    </location>
</feature>
<dbReference type="GO" id="GO:0030479">
    <property type="term" value="C:actin cortical patch"/>
    <property type="evidence" value="ECO:0007669"/>
    <property type="project" value="TreeGrafter"/>
</dbReference>
<dbReference type="SMART" id="SM00326">
    <property type="entry name" value="SH3"/>
    <property type="match status" value="1"/>
</dbReference>
<dbReference type="Pfam" id="PF00018">
    <property type="entry name" value="SH3_1"/>
    <property type="match status" value="1"/>
</dbReference>
<dbReference type="GO" id="GO:0051017">
    <property type="term" value="P:actin filament bundle assembly"/>
    <property type="evidence" value="ECO:0007669"/>
    <property type="project" value="TreeGrafter"/>
</dbReference>
<dbReference type="CDD" id="cd11842">
    <property type="entry name" value="SH3_Ysc84p_like"/>
    <property type="match status" value="1"/>
</dbReference>
<dbReference type="CDD" id="cd11525">
    <property type="entry name" value="SYLF_SH3YL1_like"/>
    <property type="match status" value="1"/>
</dbReference>
<dbReference type="InterPro" id="IPR001452">
    <property type="entry name" value="SH3_domain"/>
</dbReference>
<dbReference type="GO" id="GO:0051015">
    <property type="term" value="F:actin filament binding"/>
    <property type="evidence" value="ECO:0007669"/>
    <property type="project" value="TreeGrafter"/>
</dbReference>
<feature type="region of interest" description="Disordered" evidence="4">
    <location>
        <begin position="222"/>
        <end position="386"/>
    </location>
</feature>
<evidence type="ECO:0000256" key="3">
    <source>
        <dbReference type="PROSITE-ProRule" id="PRU00192"/>
    </source>
</evidence>
<dbReference type="Pfam" id="PF04366">
    <property type="entry name" value="Ysc84"/>
    <property type="match status" value="1"/>
</dbReference>
<evidence type="ECO:0000256" key="2">
    <source>
        <dbReference type="ARBA" id="ARBA00022443"/>
    </source>
</evidence>
<dbReference type="InterPro" id="IPR007461">
    <property type="entry name" value="Ysc84_actin-binding"/>
</dbReference>
<organism evidence="6 7">
    <name type="scientific">Pichia californica</name>
    <dbReference type="NCBI Taxonomy" id="460514"/>
    <lineage>
        <taxon>Eukaryota</taxon>
        <taxon>Fungi</taxon>
        <taxon>Dikarya</taxon>
        <taxon>Ascomycota</taxon>
        <taxon>Saccharomycotina</taxon>
        <taxon>Pichiomycetes</taxon>
        <taxon>Pichiales</taxon>
        <taxon>Pichiaceae</taxon>
        <taxon>Pichia</taxon>
    </lineage>
</organism>
<feature type="domain" description="SH3" evidence="5">
    <location>
        <begin position="385"/>
        <end position="444"/>
    </location>
</feature>
<gene>
    <name evidence="6" type="primary">LSB3</name>
    <name evidence="6" type="ORF">C6P40_000653</name>
</gene>
<dbReference type="EMBL" id="PUHW01000013">
    <property type="protein sequence ID" value="KAG0690939.1"/>
    <property type="molecule type" value="Genomic_DNA"/>
</dbReference>
<feature type="compositionally biased region" description="Acidic residues" evidence="4">
    <location>
        <begin position="270"/>
        <end position="282"/>
    </location>
</feature>
<dbReference type="FunFam" id="2.30.30.40:FF:000100">
    <property type="entry name" value="SH3 domain-containing YSC84-like protein 1"/>
    <property type="match status" value="1"/>
</dbReference>
<dbReference type="Proteomes" id="UP000697127">
    <property type="component" value="Unassembled WGS sequence"/>
</dbReference>
<keyword evidence="2 3" id="KW-0728">SH3 domain</keyword>
<dbReference type="InterPro" id="IPR036028">
    <property type="entry name" value="SH3-like_dom_sf"/>
</dbReference>
<sequence length="444" mass="48137">MGINNPIPRSLKSESIKAAKILSSFIKPNQVLGADEVIPHEVLLNAKGLAVITVLKAGFLFSGRAGSGVVVARLPDGSWSPPSAIVTAGAGVGGQVGAELTDFVFILNNEAAVESFAQYGSVTLGGNISVAAGPLGRNAEVAGNASAKNVAAIFSYSKTKGLFAGVSLEGSAIVERREANRKFYGDMCKARYILSGRVAPPPSCEPLMRILDSRAFSRVNPNDYDDDDYYDDIPSTFSSDSESYAASNSRRNNNNNNNSNRSSSRRYDGDYDDDDYDDESYNDDSAGAYYRRDRAQRSANSGNGNINNKRGSGTSWEDDIFDNDSRGSSSYRRRNDDDRGYDRNSGSNTKRNGDRSYDRSEKGDYSRSDSKSDDYSRRTPLSSGGSKNKAVALYSFAGQQDGDLPFKKGDLITIIQKSNSTDDWWTGRIGNVEGIFPANYVELV</sequence>
<evidence type="ECO:0000256" key="4">
    <source>
        <dbReference type="SAM" id="MobiDB-lite"/>
    </source>
</evidence>
<name>A0A9P6WPJ9_9ASCO</name>
<evidence type="ECO:0000313" key="6">
    <source>
        <dbReference type="EMBL" id="KAG0690939.1"/>
    </source>
</evidence>
<dbReference type="PRINTS" id="PR01887">
    <property type="entry name" value="SPECTRNALPHA"/>
</dbReference>
<dbReference type="GO" id="GO:0035091">
    <property type="term" value="F:phosphatidylinositol binding"/>
    <property type="evidence" value="ECO:0007669"/>
    <property type="project" value="TreeGrafter"/>
</dbReference>
<evidence type="ECO:0000259" key="5">
    <source>
        <dbReference type="PROSITE" id="PS50002"/>
    </source>
</evidence>
<feature type="compositionally biased region" description="Low complexity" evidence="4">
    <location>
        <begin position="235"/>
        <end position="262"/>
    </location>
</feature>